<dbReference type="EMBL" id="KV442069">
    <property type="protein sequence ID" value="OAQ26239.1"/>
    <property type="molecule type" value="Genomic_DNA"/>
</dbReference>
<evidence type="ECO:0000313" key="1">
    <source>
        <dbReference type="EMBL" id="OAQ26239.1"/>
    </source>
</evidence>
<organism evidence="1 2">
    <name type="scientific">Linnemannia elongata AG-77</name>
    <dbReference type="NCBI Taxonomy" id="1314771"/>
    <lineage>
        <taxon>Eukaryota</taxon>
        <taxon>Fungi</taxon>
        <taxon>Fungi incertae sedis</taxon>
        <taxon>Mucoromycota</taxon>
        <taxon>Mortierellomycotina</taxon>
        <taxon>Mortierellomycetes</taxon>
        <taxon>Mortierellales</taxon>
        <taxon>Mortierellaceae</taxon>
        <taxon>Linnemannia</taxon>
    </lineage>
</organism>
<evidence type="ECO:0000313" key="2">
    <source>
        <dbReference type="Proteomes" id="UP000078512"/>
    </source>
</evidence>
<reference evidence="1 2" key="1">
    <citation type="submission" date="2016-05" db="EMBL/GenBank/DDBJ databases">
        <title>Genome sequencing reveals origins of a unique bacterial endosymbiosis in the earliest lineages of terrestrial Fungi.</title>
        <authorList>
            <consortium name="DOE Joint Genome Institute"/>
            <person name="Uehling J."/>
            <person name="Gryganskyi A."/>
            <person name="Hameed K."/>
            <person name="Tschaplinski T."/>
            <person name="Misztal P."/>
            <person name="Wu S."/>
            <person name="Desiro A."/>
            <person name="Vande Pol N."/>
            <person name="Du Z.-Y."/>
            <person name="Zienkiewicz A."/>
            <person name="Zienkiewicz K."/>
            <person name="Morin E."/>
            <person name="Tisserant E."/>
            <person name="Splivallo R."/>
            <person name="Hainaut M."/>
            <person name="Henrissat B."/>
            <person name="Ohm R."/>
            <person name="Kuo A."/>
            <person name="Yan J."/>
            <person name="Lipzen A."/>
            <person name="Nolan M."/>
            <person name="Labutti K."/>
            <person name="Barry K."/>
            <person name="Goldstein A."/>
            <person name="Labbe J."/>
            <person name="Schadt C."/>
            <person name="Tuskan G."/>
            <person name="Grigoriev I."/>
            <person name="Martin F."/>
            <person name="Vilgalys R."/>
            <person name="Bonito G."/>
        </authorList>
    </citation>
    <scope>NUCLEOTIDE SEQUENCE [LARGE SCALE GENOMIC DNA]</scope>
    <source>
        <strain evidence="1 2">AG-77</strain>
    </source>
</reference>
<sequence>MIAIIIASPFITSTSSTSIDLTDTDLVNEEKQQTQVRPLGSFGCSLSATMLIYLYLIATHSEDKVIQQPITTTTTTPVWDTLCNAMTKICCISPSFSIPEERSSLLHERYFHSQENCLLTPSAHYFCVFFFFFVRRHSHILVPYP</sequence>
<keyword evidence="2" id="KW-1185">Reference proteome</keyword>
<dbReference type="Proteomes" id="UP000078512">
    <property type="component" value="Unassembled WGS sequence"/>
</dbReference>
<proteinExistence type="predicted"/>
<protein>
    <submittedName>
        <fullName evidence="1">Uncharacterized protein</fullName>
    </submittedName>
</protein>
<name>A0A197JPG4_9FUNG</name>
<accession>A0A197JPG4</accession>
<dbReference type="AlphaFoldDB" id="A0A197JPG4"/>
<gene>
    <name evidence="1" type="ORF">K457DRAFT_1556261</name>
</gene>